<dbReference type="SUPFAM" id="SSF53167">
    <property type="entry name" value="Purine and uridine phosphorylases"/>
    <property type="match status" value="1"/>
</dbReference>
<feature type="compositionally biased region" description="Basic and acidic residues" evidence="3">
    <location>
        <begin position="1"/>
        <end position="17"/>
    </location>
</feature>
<dbReference type="Gene3D" id="1.25.40.20">
    <property type="entry name" value="Ankyrin repeat-containing domain"/>
    <property type="match status" value="1"/>
</dbReference>
<dbReference type="InterPro" id="IPR002110">
    <property type="entry name" value="Ankyrin_rpt"/>
</dbReference>
<feature type="region of interest" description="Disordered" evidence="3">
    <location>
        <begin position="1"/>
        <end position="22"/>
    </location>
</feature>
<dbReference type="PROSITE" id="PS50088">
    <property type="entry name" value="ANK_REPEAT"/>
    <property type="match status" value="5"/>
</dbReference>
<feature type="repeat" description="ANK" evidence="2">
    <location>
        <begin position="966"/>
        <end position="998"/>
    </location>
</feature>
<dbReference type="InterPro" id="IPR035994">
    <property type="entry name" value="Nucleoside_phosphorylase_sf"/>
</dbReference>
<dbReference type="OrthoDB" id="194358at2759"/>
<dbReference type="Pfam" id="PF01048">
    <property type="entry name" value="PNP_UDP_1"/>
    <property type="match status" value="1"/>
</dbReference>
<feature type="repeat" description="ANK" evidence="2">
    <location>
        <begin position="999"/>
        <end position="1031"/>
    </location>
</feature>
<proteinExistence type="predicted"/>
<gene>
    <name evidence="6" type="ORF">BDW42DRAFT_112082</name>
</gene>
<dbReference type="Pfam" id="PF12796">
    <property type="entry name" value="Ank_2"/>
    <property type="match status" value="1"/>
</dbReference>
<dbReference type="PANTHER" id="PTHR46082:SF11">
    <property type="entry name" value="AAA+ ATPASE DOMAIN-CONTAINING PROTEIN-RELATED"/>
    <property type="match status" value="1"/>
</dbReference>
<keyword evidence="2" id="KW-0040">ANK repeat</keyword>
<feature type="domain" description="Nephrocystin 3-like N-terminal" evidence="5">
    <location>
        <begin position="375"/>
        <end position="549"/>
    </location>
</feature>
<dbReference type="Pfam" id="PF13637">
    <property type="entry name" value="Ank_4"/>
    <property type="match status" value="1"/>
</dbReference>
<dbReference type="AlphaFoldDB" id="A0A2J5HTB2"/>
<dbReference type="Proteomes" id="UP000235023">
    <property type="component" value="Unassembled WGS sequence"/>
</dbReference>
<dbReference type="SUPFAM" id="SSF48403">
    <property type="entry name" value="Ankyrin repeat"/>
    <property type="match status" value="1"/>
</dbReference>
<protein>
    <submittedName>
        <fullName evidence="6">Uncharacterized protein</fullName>
    </submittedName>
</protein>
<dbReference type="PANTHER" id="PTHR46082">
    <property type="entry name" value="ATP/GTP-BINDING PROTEIN-RELATED"/>
    <property type="match status" value="1"/>
</dbReference>
<evidence type="ECO:0000313" key="7">
    <source>
        <dbReference type="Proteomes" id="UP000235023"/>
    </source>
</evidence>
<evidence type="ECO:0000313" key="6">
    <source>
        <dbReference type="EMBL" id="PLN80576.1"/>
    </source>
</evidence>
<dbReference type="InterPro" id="IPR056884">
    <property type="entry name" value="NPHP3-like_N"/>
</dbReference>
<dbReference type="Gene3D" id="3.40.50.300">
    <property type="entry name" value="P-loop containing nucleotide triphosphate hydrolases"/>
    <property type="match status" value="1"/>
</dbReference>
<dbReference type="SMART" id="SM00248">
    <property type="entry name" value="ANK"/>
    <property type="match status" value="7"/>
</dbReference>
<dbReference type="GO" id="GO:0003824">
    <property type="term" value="F:catalytic activity"/>
    <property type="evidence" value="ECO:0007669"/>
    <property type="project" value="InterPro"/>
</dbReference>
<name>A0A2J5HTB2_9EURO</name>
<dbReference type="PROSITE" id="PS50297">
    <property type="entry name" value="ANK_REP_REGION"/>
    <property type="match status" value="4"/>
</dbReference>
<dbReference type="InterPro" id="IPR000845">
    <property type="entry name" value="Nucleoside_phosphorylase_d"/>
</dbReference>
<evidence type="ECO:0000256" key="2">
    <source>
        <dbReference type="PROSITE-ProRule" id="PRU00023"/>
    </source>
</evidence>
<dbReference type="InterPro" id="IPR027417">
    <property type="entry name" value="P-loop_NTPase"/>
</dbReference>
<dbReference type="EMBL" id="KZ559546">
    <property type="protein sequence ID" value="PLN80576.1"/>
    <property type="molecule type" value="Genomic_DNA"/>
</dbReference>
<feature type="repeat" description="ANK" evidence="2">
    <location>
        <begin position="1032"/>
        <end position="1064"/>
    </location>
</feature>
<dbReference type="Pfam" id="PF24883">
    <property type="entry name" value="NPHP3_N"/>
    <property type="match status" value="1"/>
</dbReference>
<dbReference type="InterPro" id="IPR036770">
    <property type="entry name" value="Ankyrin_rpt-contain_sf"/>
</dbReference>
<dbReference type="Gene3D" id="3.40.50.1580">
    <property type="entry name" value="Nucleoside phosphorylase domain"/>
    <property type="match status" value="1"/>
</dbReference>
<evidence type="ECO:0000259" key="4">
    <source>
        <dbReference type="Pfam" id="PF01048"/>
    </source>
</evidence>
<feature type="domain" description="Nucleoside phosphorylase" evidence="4">
    <location>
        <begin position="40"/>
        <end position="318"/>
    </location>
</feature>
<dbReference type="InterPro" id="IPR053137">
    <property type="entry name" value="NLR-like"/>
</dbReference>
<evidence type="ECO:0000256" key="3">
    <source>
        <dbReference type="SAM" id="MobiDB-lite"/>
    </source>
</evidence>
<feature type="repeat" description="ANK" evidence="2">
    <location>
        <begin position="933"/>
        <end position="965"/>
    </location>
</feature>
<feature type="repeat" description="ANK" evidence="2">
    <location>
        <begin position="1065"/>
        <end position="1097"/>
    </location>
</feature>
<evidence type="ECO:0000256" key="1">
    <source>
        <dbReference type="ARBA" id="ARBA00022737"/>
    </source>
</evidence>
<evidence type="ECO:0000259" key="5">
    <source>
        <dbReference type="Pfam" id="PF24883"/>
    </source>
</evidence>
<dbReference type="GO" id="GO:0009116">
    <property type="term" value="P:nucleoside metabolic process"/>
    <property type="evidence" value="ECO:0007669"/>
    <property type="project" value="InterPro"/>
</dbReference>
<keyword evidence="1" id="KW-0677">Repeat</keyword>
<keyword evidence="7" id="KW-1185">Reference proteome</keyword>
<sequence>MDAEHYFDEDTETDRPQQPKRQNIYHNNGLPYAQHDQYTVAWICALHVEMAAARSMLDETHEPLSKPPDDSNAYVLGSIKQHNVVIACLPYEQYGTNNAAVLLTNMKRTYKRIQAGLMVGIGGGVPGKVDLRLGDVVVGTEVVQWDLGKVIGDGKLQHTAISRIAHRSLGTVVTALRSKHETSPSQIPSILQQKLQTLPEYSRPNLPDRLFHATYDHESTTPGCEGCDQSKLVARSNRQSDNIMIHYGAIASGNQVMRSATDRDALARELDIICFEMETAGLIDIIPCLPIRGICDYSDSHKNKEWQRYAAATAAAYAREFLGELPVAEAHASDIGTHFSRHRPSNERRQRLLDSLKFEQIDSRRRTIKSALGKTCKWFLSHPSYETWLDPAKLTEHHGFLWVSGKPGAGKSTIMKFAYERMRQKARSKNTLMASFFFNARGVRLEKSILGLYRSLLLQLLEGYPDLQTVLDDPSLVSQELDSCPTLNVLKDLFHDSILALGKRGFTCFVDALDECDEQQIIDMVQYFEDLTEESSAKGILFRVCFSSRHYPYIVIRHGIRLTLEDQLGHVEDLTTYAASRLRIDNPVFAKEILSELLGKAAGVFMWVVLVVDILNKEYRRGAMFLRKRLAEIPSDLSELFKDILRRDQEDMQALQLCIFWILYAKRPLEPKEFYHAIWSGLSPSYFDNDQIPDVTTSDPAGTLNRFDRYVIHVSKGLAETTKSRKPTVQFIHESVRDFLIKDGGLYELWPELGFDTESLGHETLKQCCSLYMNHSFIGASLGKLLPEPNLNGQVEILKEFPFLEYVIRNILYHANNSAKLLPQVEFLSAFPLSNWIKSHNCFEKHKIRRYIPDVNLIYVLAEQGHSDLIRIRLKDEAQIHVPGERYQHPLFAAIANGNKKAVAALLNIPSNIHEGVDITDGLHCRKDFTYYKDRTPLSWAAQDGREAFVKLYLQSDIDVDHTDKWGRTPLSRASGNGHEAVARLLLDNGAEVNKKDKYKRTPLIEASRYGREAVVRLLLKKGAEVNIKDKFGRTPLAKASKYGHEAVARLLIENGAEVNIKDKYGRTPLIEASRYRREALARLLLGKGAESNDCDLLGLT</sequence>
<reference evidence="7" key="1">
    <citation type="submission" date="2017-12" db="EMBL/GenBank/DDBJ databases">
        <authorList>
            <consortium name="DOE Joint Genome Institute"/>
            <person name="Mondo S.J."/>
            <person name="Kjaerbolling I."/>
            <person name="Vesth T.C."/>
            <person name="Frisvad J.C."/>
            <person name="Nybo J.L."/>
            <person name="Theobald S."/>
            <person name="Kuo A."/>
            <person name="Bowyer P."/>
            <person name="Matsuda Y."/>
            <person name="Lyhne E.K."/>
            <person name="Kogle M.E."/>
            <person name="Clum A."/>
            <person name="Lipzen A."/>
            <person name="Salamov A."/>
            <person name="Ngan C.Y."/>
            <person name="Daum C."/>
            <person name="Chiniquy J."/>
            <person name="Barry K."/>
            <person name="LaButti K."/>
            <person name="Haridas S."/>
            <person name="Simmons B.A."/>
            <person name="Magnuson J.K."/>
            <person name="Mortensen U.H."/>
            <person name="Larsen T.O."/>
            <person name="Grigoriev I.V."/>
            <person name="Baker S.E."/>
            <person name="Andersen M.R."/>
            <person name="Nordberg H.P."/>
            <person name="Cantor M.N."/>
            <person name="Hua S.X."/>
        </authorList>
    </citation>
    <scope>NUCLEOTIDE SEQUENCE [LARGE SCALE GENOMIC DNA]</scope>
    <source>
        <strain evidence="7">IBT 19404</strain>
    </source>
</reference>
<organism evidence="6 7">
    <name type="scientific">Aspergillus taichungensis</name>
    <dbReference type="NCBI Taxonomy" id="482145"/>
    <lineage>
        <taxon>Eukaryota</taxon>
        <taxon>Fungi</taxon>
        <taxon>Dikarya</taxon>
        <taxon>Ascomycota</taxon>
        <taxon>Pezizomycotina</taxon>
        <taxon>Eurotiomycetes</taxon>
        <taxon>Eurotiomycetidae</taxon>
        <taxon>Eurotiales</taxon>
        <taxon>Aspergillaceae</taxon>
        <taxon>Aspergillus</taxon>
        <taxon>Aspergillus subgen. Circumdati</taxon>
    </lineage>
</organism>
<dbReference type="SUPFAM" id="SSF52540">
    <property type="entry name" value="P-loop containing nucleoside triphosphate hydrolases"/>
    <property type="match status" value="1"/>
</dbReference>
<accession>A0A2J5HTB2</accession>
<dbReference type="PRINTS" id="PR01415">
    <property type="entry name" value="ANKYRIN"/>
</dbReference>